<dbReference type="PROSITE" id="PS50853">
    <property type="entry name" value="FN3"/>
    <property type="match status" value="4"/>
</dbReference>
<dbReference type="CDD" id="cd00063">
    <property type="entry name" value="FN3"/>
    <property type="match status" value="4"/>
</dbReference>
<protein>
    <recommendedName>
        <fullName evidence="4">Fibronectin type-III domain-containing protein</fullName>
    </recommendedName>
</protein>
<evidence type="ECO:0000259" key="4">
    <source>
        <dbReference type="PROSITE" id="PS50853"/>
    </source>
</evidence>
<proteinExistence type="predicted"/>
<feature type="compositionally biased region" description="Basic and acidic residues" evidence="2">
    <location>
        <begin position="834"/>
        <end position="843"/>
    </location>
</feature>
<dbReference type="InterPro" id="IPR036179">
    <property type="entry name" value="Ig-like_dom_sf"/>
</dbReference>
<dbReference type="Gene3D" id="2.60.40.10">
    <property type="entry name" value="Immunoglobulins"/>
    <property type="match status" value="5"/>
</dbReference>
<feature type="region of interest" description="Disordered" evidence="2">
    <location>
        <begin position="834"/>
        <end position="870"/>
    </location>
</feature>
<keyword evidence="3" id="KW-0472">Membrane</keyword>
<evidence type="ECO:0000313" key="6">
    <source>
        <dbReference type="Proteomes" id="UP000748531"/>
    </source>
</evidence>
<dbReference type="PANTHER" id="PTHR13817:SF73">
    <property type="entry name" value="FIBRONECTIN TYPE-III DOMAIN-CONTAINING PROTEIN"/>
    <property type="match status" value="1"/>
</dbReference>
<feature type="transmembrane region" description="Helical" evidence="3">
    <location>
        <begin position="703"/>
        <end position="725"/>
    </location>
</feature>
<dbReference type="OrthoDB" id="10001713at2759"/>
<feature type="compositionally biased region" description="Polar residues" evidence="2">
    <location>
        <begin position="861"/>
        <end position="870"/>
    </location>
</feature>
<accession>A0A8J4T7E3</accession>
<keyword evidence="1" id="KW-0677">Repeat</keyword>
<evidence type="ECO:0000313" key="5">
    <source>
        <dbReference type="EMBL" id="KAF5406385.1"/>
    </source>
</evidence>
<reference evidence="5" key="1">
    <citation type="submission" date="2019-05" db="EMBL/GenBank/DDBJ databases">
        <title>Annotation for the trematode Paragonimus heterotremus.</title>
        <authorList>
            <person name="Choi Y.-J."/>
        </authorList>
    </citation>
    <scope>NUCLEOTIDE SEQUENCE</scope>
    <source>
        <strain evidence="5">LC</strain>
    </source>
</reference>
<dbReference type="Pfam" id="PF00041">
    <property type="entry name" value="fn3"/>
    <property type="match status" value="4"/>
</dbReference>
<keyword evidence="3" id="KW-1133">Transmembrane helix</keyword>
<name>A0A8J4T7E3_9TREM</name>
<dbReference type="SMART" id="SM00060">
    <property type="entry name" value="FN3"/>
    <property type="match status" value="5"/>
</dbReference>
<feature type="non-terminal residue" evidence="5">
    <location>
        <position position="1"/>
    </location>
</feature>
<organism evidence="5 6">
    <name type="scientific">Paragonimus heterotremus</name>
    <dbReference type="NCBI Taxonomy" id="100268"/>
    <lineage>
        <taxon>Eukaryota</taxon>
        <taxon>Metazoa</taxon>
        <taxon>Spiralia</taxon>
        <taxon>Lophotrochozoa</taxon>
        <taxon>Platyhelminthes</taxon>
        <taxon>Trematoda</taxon>
        <taxon>Digenea</taxon>
        <taxon>Plagiorchiida</taxon>
        <taxon>Troglotremata</taxon>
        <taxon>Troglotrematidae</taxon>
        <taxon>Paragonimus</taxon>
    </lineage>
</organism>
<dbReference type="SUPFAM" id="SSF48726">
    <property type="entry name" value="Immunoglobulin"/>
    <property type="match status" value="1"/>
</dbReference>
<dbReference type="InterPro" id="IPR013783">
    <property type="entry name" value="Ig-like_fold"/>
</dbReference>
<comment type="caution">
    <text evidence="5">The sequence shown here is derived from an EMBL/GenBank/DDBJ whole genome shotgun (WGS) entry which is preliminary data.</text>
</comment>
<feature type="domain" description="Fibronectin type-III" evidence="4">
    <location>
        <begin position="243"/>
        <end position="342"/>
    </location>
</feature>
<feature type="domain" description="Fibronectin type-III" evidence="4">
    <location>
        <begin position="346"/>
        <end position="459"/>
    </location>
</feature>
<dbReference type="PANTHER" id="PTHR13817">
    <property type="entry name" value="TITIN"/>
    <property type="match status" value="1"/>
</dbReference>
<dbReference type="InterPro" id="IPR036116">
    <property type="entry name" value="FN3_sf"/>
</dbReference>
<feature type="compositionally biased region" description="Polar residues" evidence="2">
    <location>
        <begin position="1388"/>
        <end position="1402"/>
    </location>
</feature>
<feature type="domain" description="Fibronectin type-III" evidence="4">
    <location>
        <begin position="6"/>
        <end position="112"/>
    </location>
</feature>
<dbReference type="SUPFAM" id="SSF49265">
    <property type="entry name" value="Fibronectin type III"/>
    <property type="match status" value="4"/>
</dbReference>
<feature type="domain" description="Fibronectin type-III" evidence="4">
    <location>
        <begin position="117"/>
        <end position="242"/>
    </location>
</feature>
<feature type="region of interest" description="Disordered" evidence="2">
    <location>
        <begin position="737"/>
        <end position="764"/>
    </location>
</feature>
<keyword evidence="6" id="KW-1185">Reference proteome</keyword>
<evidence type="ECO:0000256" key="3">
    <source>
        <dbReference type="SAM" id="Phobius"/>
    </source>
</evidence>
<feature type="region of interest" description="Disordered" evidence="2">
    <location>
        <begin position="1388"/>
        <end position="1468"/>
    </location>
</feature>
<evidence type="ECO:0000256" key="1">
    <source>
        <dbReference type="ARBA" id="ARBA00022737"/>
    </source>
</evidence>
<dbReference type="FunFam" id="2.60.40.10:FF:000028">
    <property type="entry name" value="Neuronal cell adhesion molecule"/>
    <property type="match status" value="1"/>
</dbReference>
<sequence length="1478" mass="159225">HLISAVPGPVNILYNSSQTTATTISFAWSPPSQNGNKPIRKYRVRYSHSEPNKFGQDNLQQSNITELDLDEHQRHVELTGLRPYTMYRITVVAINDVGPSEESVLPLTTQEAKPGGPVRQLFANGTASDTIVVSWENPAPEHMNGNIDRYWVCRQRVNDTFSTTELAQLTWPDESVDHMSGSTGSTMRGRYGHIQCAKVLRQRDYEITGLPKFTAYAFRVIAMNSKGSSPPAFTQARTLEDLPQAPPADVTCASQQHSITVSWSPPHPDTINGILTEYHVSYFAANVYGDETSSVNQIVEGQTTVTLAGLLAYTNYTIQVSASNRKGRGPASVRLVCLTKEAPPAAPEYVKAKPVNATCLVVSWSHPRKPQGLTRQYCLEAIPLTKTSRDGTIDFLSTVPFAERSKGPCVRPDLSSPSNHYTYCGLVEQKPYNISVRAVNQFEGHKAWTGPVRPMDNPSMGIISIGGKIVAQNKMRVTMDCLVIGGYQPRWTYPQEDLDGIHIFDNGTLLIKHARLTHTGKYECSAVSDSITYDLVVQEISEANKVGNSSLTDVTSWTTLGSAPQAANSVQLVPNLFRQQTSVTFNLSSFLPGNGCPPLYYRLLIAPSEDGHFGLKQAVINRTLTRADLITLDSTAMGREKCCYNVTQLNSGAHYHYKVVATNPAGSVSVQGQFWTLTVFGREPVLRQTHQVGQAGLFQQPTVIVPITAFFAIVLVVLIAIPFFCRHRRMEESLRPNKAGTTQCRNELRPGIGDPSTDDATAEQQRQRLLLPPHCYHPYQVDRGGRNAGLPPIPGQSDSQASTVMVDRRMNHAGRSGRFAGWFAGTRARLYDRGRGAGRDSMADRQVSTQSRPPVPDDDQLSTNSMDSEGNINPYATYAASGFPELTGTTGGAIASSTGLTGAVGKPLVSVGGVSGGDTNLVMPASGTRAGPRTRELSYGHQQRAAMDARLGVQHAWQAAFRPNPRDVQDSLIGLPGHHYHYPSMDSTTMGRPRLLRVGSASRLPTSQGFFHPRLLTPSAAALIDPMLTPYDNSTLGGGDLDDEDFARATLVGPMPRRVNSFESLHQLPRGLSQTYHRGFAMTNGPMRHGSFVPSGGAVIRPDGSVMVPVMVPGSMSRFYDPGKQIADPAVAYRGSVLSSTTASSNQDELMQAYEFGRKQQQQQQHQLPRTVGPVSVGGGGGCLLPVPGAAAFGPRIPLTSDRTPTMLHPTAGVSEAEMSGGSSDATDSGIRQFTQQPPQPDEARHATCEIPLVYDGGQGLPYRTGGGSGANFGGLRPVGASGGRFMPTYRRGDIDCPSDMTDTYASVDYQGTPYGPSGFSSTTGGSALAGTTKRPVYGPSMAPVLSRARQPLPALPSSSTVIFPDDSSTSAYAPAYAKQQNLFYSSGSRPGAFSGSTSTRPQPRGPAGGHHGVGVRTARNGPSSSTDFSGPQTIHSGRPTYATRGPDNTMVGHGQHGAPDTPPDTEENVYTSEFVLV</sequence>
<keyword evidence="3" id="KW-0812">Transmembrane</keyword>
<feature type="compositionally biased region" description="Polar residues" evidence="2">
    <location>
        <begin position="1421"/>
        <end position="1436"/>
    </location>
</feature>
<dbReference type="Proteomes" id="UP000748531">
    <property type="component" value="Unassembled WGS sequence"/>
</dbReference>
<evidence type="ECO:0000256" key="2">
    <source>
        <dbReference type="SAM" id="MobiDB-lite"/>
    </source>
</evidence>
<dbReference type="EMBL" id="LUCH01000019">
    <property type="protein sequence ID" value="KAF5406385.1"/>
    <property type="molecule type" value="Genomic_DNA"/>
</dbReference>
<dbReference type="InterPro" id="IPR003961">
    <property type="entry name" value="FN3_dom"/>
</dbReference>
<dbReference type="InterPro" id="IPR050964">
    <property type="entry name" value="Striated_Muscle_Regulatory"/>
</dbReference>
<gene>
    <name evidence="5" type="ORF">PHET_00076</name>
</gene>